<proteinExistence type="predicted"/>
<feature type="compositionally biased region" description="Polar residues" evidence="1">
    <location>
        <begin position="141"/>
        <end position="153"/>
    </location>
</feature>
<feature type="region of interest" description="Disordered" evidence="1">
    <location>
        <begin position="1"/>
        <end position="63"/>
    </location>
</feature>
<feature type="region of interest" description="Disordered" evidence="1">
    <location>
        <begin position="136"/>
        <end position="218"/>
    </location>
</feature>
<feature type="region of interest" description="Disordered" evidence="1">
    <location>
        <begin position="75"/>
        <end position="105"/>
    </location>
</feature>
<organism evidence="2 3">
    <name type="scientific">Athelia psychrophila</name>
    <dbReference type="NCBI Taxonomy" id="1759441"/>
    <lineage>
        <taxon>Eukaryota</taxon>
        <taxon>Fungi</taxon>
        <taxon>Dikarya</taxon>
        <taxon>Basidiomycota</taxon>
        <taxon>Agaricomycotina</taxon>
        <taxon>Agaricomycetes</taxon>
        <taxon>Agaricomycetidae</taxon>
        <taxon>Atheliales</taxon>
        <taxon>Atheliaceae</taxon>
        <taxon>Athelia</taxon>
    </lineage>
</organism>
<feature type="compositionally biased region" description="Basic and acidic residues" evidence="1">
    <location>
        <begin position="75"/>
        <end position="97"/>
    </location>
</feature>
<feature type="compositionally biased region" description="Polar residues" evidence="1">
    <location>
        <begin position="10"/>
        <end position="35"/>
    </location>
</feature>
<sequence>MALQLPSPPETLTESLANAQSTLGSSTEYDASTSKLGGRFDAQFPSTLGPGRVPLHRRGTSKTYERMEDLLREAGYKETRVFTPETERAEAEAEKRKERTLRRAASVRSGVDAVVGFISGLVSRAPSVVADGRVRRPVDASGSTTVAVPQQEYSPPPSPLANKRVVHLPRSSIYTHSRPSSPSSLNPTMSTESLNLSPRASSSYRLPRSANATPRPLH</sequence>
<evidence type="ECO:0000256" key="1">
    <source>
        <dbReference type="SAM" id="MobiDB-lite"/>
    </source>
</evidence>
<evidence type="ECO:0000313" key="3">
    <source>
        <dbReference type="Proteomes" id="UP000076532"/>
    </source>
</evidence>
<dbReference type="Proteomes" id="UP000076532">
    <property type="component" value="Unassembled WGS sequence"/>
</dbReference>
<gene>
    <name evidence="2" type="ORF">FIBSPDRAFT_274027</name>
</gene>
<evidence type="ECO:0000313" key="2">
    <source>
        <dbReference type="EMBL" id="KZP28067.1"/>
    </source>
</evidence>
<accession>A0A166RAC1</accession>
<dbReference type="AlphaFoldDB" id="A0A166RAC1"/>
<name>A0A166RAC1_9AGAM</name>
<feature type="compositionally biased region" description="Polar residues" evidence="1">
    <location>
        <begin position="172"/>
        <end position="204"/>
    </location>
</feature>
<reference evidence="2 3" key="1">
    <citation type="journal article" date="2016" name="Mol. Biol. Evol.">
        <title>Comparative Genomics of Early-Diverging Mushroom-Forming Fungi Provides Insights into the Origins of Lignocellulose Decay Capabilities.</title>
        <authorList>
            <person name="Nagy L.G."/>
            <person name="Riley R."/>
            <person name="Tritt A."/>
            <person name="Adam C."/>
            <person name="Daum C."/>
            <person name="Floudas D."/>
            <person name="Sun H."/>
            <person name="Yadav J.S."/>
            <person name="Pangilinan J."/>
            <person name="Larsson K.H."/>
            <person name="Matsuura K."/>
            <person name="Barry K."/>
            <person name="Labutti K."/>
            <person name="Kuo R."/>
            <person name="Ohm R.A."/>
            <person name="Bhattacharya S.S."/>
            <person name="Shirouzu T."/>
            <person name="Yoshinaga Y."/>
            <person name="Martin F.M."/>
            <person name="Grigoriev I.V."/>
            <person name="Hibbett D.S."/>
        </authorList>
    </citation>
    <scope>NUCLEOTIDE SEQUENCE [LARGE SCALE GENOMIC DNA]</scope>
    <source>
        <strain evidence="2 3">CBS 109695</strain>
    </source>
</reference>
<keyword evidence="3" id="KW-1185">Reference proteome</keyword>
<dbReference type="OrthoDB" id="2536714at2759"/>
<protein>
    <submittedName>
        <fullName evidence="2">Uncharacterized protein</fullName>
    </submittedName>
</protein>
<dbReference type="EMBL" id="KV417505">
    <property type="protein sequence ID" value="KZP28067.1"/>
    <property type="molecule type" value="Genomic_DNA"/>
</dbReference>